<evidence type="ECO:0000256" key="2">
    <source>
        <dbReference type="SAM" id="Phobius"/>
    </source>
</evidence>
<keyword evidence="2" id="KW-0472">Membrane</keyword>
<evidence type="ECO:0000313" key="4">
    <source>
        <dbReference type="Proteomes" id="UP000315003"/>
    </source>
</evidence>
<keyword evidence="4" id="KW-1185">Reference proteome</keyword>
<sequence length="514" mass="57902">MNTTALLNDDQPIDPDDELLVGYLDDELDDATRNKVEKRLFDDEAFRSRLQSLQTGWEWLDEMPAELPDEKLVESTIEIVIGDLTSALPSQNPKKLPRQLAWVAGLAVTALILTGIGIVAGRSGWRNELDDLATAQHLDLYSLEPNYQLYLELAQYPRWVDMASTLQSIKGAPLVPSVDLDTVPVYERSEAINKLSQTEKDHLLANLDRFELLDQQDRDKIRQNAINLKKHPQAKTLIPTMEIAEVWMEYLDSDTRDKLFSSDPDVRQTAIEQSIDETLSRLAMNCGEMISDESSDRIYLYLKLLLSDRLKELPPEYMSRRQALIDEGNGDIIKRIDNAAMFWMVAGRLAFGRGRLGSTMRNRMPPPPPPEGSARLEPANAGPAKGPTRVGERIPRGGNGKPSDSPSSRRGGMLIREITEDELYGILTILPDEALQQLEDIASWATPSFQTLATEEVLRRWALESIKRQRLAVSGDKSVIKRYLDQKNSDAMDMQKPDQFLQDLENLFSSGAMP</sequence>
<accession>A0A517SV06</accession>
<gene>
    <name evidence="3" type="ORF">SV7mr_24750</name>
</gene>
<dbReference type="EMBL" id="CP036272">
    <property type="protein sequence ID" value="QDT59961.1"/>
    <property type="molecule type" value="Genomic_DNA"/>
</dbReference>
<protein>
    <submittedName>
        <fullName evidence="3">Uncharacterized protein</fullName>
    </submittedName>
</protein>
<feature type="region of interest" description="Disordered" evidence="1">
    <location>
        <begin position="356"/>
        <end position="411"/>
    </location>
</feature>
<dbReference type="OrthoDB" id="268061at2"/>
<keyword evidence="2" id="KW-0812">Transmembrane</keyword>
<reference evidence="3 4" key="1">
    <citation type="submission" date="2019-02" db="EMBL/GenBank/DDBJ databases">
        <title>Deep-cultivation of Planctomycetes and their phenomic and genomic characterization uncovers novel biology.</title>
        <authorList>
            <person name="Wiegand S."/>
            <person name="Jogler M."/>
            <person name="Boedeker C."/>
            <person name="Pinto D."/>
            <person name="Vollmers J."/>
            <person name="Rivas-Marin E."/>
            <person name="Kohn T."/>
            <person name="Peeters S.H."/>
            <person name="Heuer A."/>
            <person name="Rast P."/>
            <person name="Oberbeckmann S."/>
            <person name="Bunk B."/>
            <person name="Jeske O."/>
            <person name="Meyerdierks A."/>
            <person name="Storesund J.E."/>
            <person name="Kallscheuer N."/>
            <person name="Luecker S."/>
            <person name="Lage O.M."/>
            <person name="Pohl T."/>
            <person name="Merkel B.J."/>
            <person name="Hornburger P."/>
            <person name="Mueller R.-W."/>
            <person name="Bruemmer F."/>
            <person name="Labrenz M."/>
            <person name="Spormann A.M."/>
            <person name="Op den Camp H."/>
            <person name="Overmann J."/>
            <person name="Amann R."/>
            <person name="Jetten M.S.M."/>
            <person name="Mascher T."/>
            <person name="Medema M.H."/>
            <person name="Devos D.P."/>
            <person name="Kaster A.-K."/>
            <person name="Ovreas L."/>
            <person name="Rohde M."/>
            <person name="Galperin M.Y."/>
            <person name="Jogler C."/>
        </authorList>
    </citation>
    <scope>NUCLEOTIDE SEQUENCE [LARGE SCALE GENOMIC DNA]</scope>
    <source>
        <strain evidence="3 4">SV_7m_r</strain>
    </source>
</reference>
<name>A0A517SV06_9BACT</name>
<feature type="transmembrane region" description="Helical" evidence="2">
    <location>
        <begin position="100"/>
        <end position="120"/>
    </location>
</feature>
<proteinExistence type="predicted"/>
<evidence type="ECO:0000256" key="1">
    <source>
        <dbReference type="SAM" id="MobiDB-lite"/>
    </source>
</evidence>
<dbReference type="RefSeq" id="WP_145272156.1">
    <property type="nucleotide sequence ID" value="NZ_CP036272.1"/>
</dbReference>
<keyword evidence="2" id="KW-1133">Transmembrane helix</keyword>
<dbReference type="AlphaFoldDB" id="A0A517SV06"/>
<evidence type="ECO:0000313" key="3">
    <source>
        <dbReference type="EMBL" id="QDT59961.1"/>
    </source>
</evidence>
<organism evidence="3 4">
    <name type="scientific">Stieleria bergensis</name>
    <dbReference type="NCBI Taxonomy" id="2528025"/>
    <lineage>
        <taxon>Bacteria</taxon>
        <taxon>Pseudomonadati</taxon>
        <taxon>Planctomycetota</taxon>
        <taxon>Planctomycetia</taxon>
        <taxon>Pirellulales</taxon>
        <taxon>Pirellulaceae</taxon>
        <taxon>Stieleria</taxon>
    </lineage>
</organism>
<dbReference type="Proteomes" id="UP000315003">
    <property type="component" value="Chromosome"/>
</dbReference>